<dbReference type="AlphaFoldDB" id="A0A0W1ANQ4"/>
<evidence type="ECO:0000313" key="2">
    <source>
        <dbReference type="Proteomes" id="UP000054729"/>
    </source>
</evidence>
<accession>A0A0W1ANQ4</accession>
<comment type="caution">
    <text evidence="1">The sequence shown here is derived from an EMBL/GenBank/DDBJ whole genome shotgun (WGS) entry which is preliminary data.</text>
</comment>
<organism evidence="1 2">
    <name type="scientific">Legionella waltersii</name>
    <dbReference type="NCBI Taxonomy" id="66969"/>
    <lineage>
        <taxon>Bacteria</taxon>
        <taxon>Pseudomonadati</taxon>
        <taxon>Pseudomonadota</taxon>
        <taxon>Gammaproteobacteria</taxon>
        <taxon>Legionellales</taxon>
        <taxon>Legionellaceae</taxon>
        <taxon>Legionella</taxon>
    </lineage>
</organism>
<sequence>MPQSLSESFLKKIQLLKFVPAKKIRALIEKNRFDEAFILTCKNCHSVKDDNFKLVELFLKSREEFAIDTNKKINKTLPLFEAINNKNWGLIYLLIRFGARSHFISEDPHYTQQYALLRTEKYQTIPEEFKASLARGKFEALMKLFETKSVLPRYTDLPPNTDNSKYDRNRLHFLQSVIAHLLNMDNEKSKFWGSRNKYRTEDLEFFESEYLHNVRKLVSVICNTFANMSDDFLARYNEVFNHNSLTWITLQQFERTLSQLNENMFFLVPIIVLENSQVDFKPEIENSCYRFTLEHAKRVEFIEFFLGNCIQDDLRHLLGLVLELNNIQDSEKTDKPSKISLPGIKAIVNHITDNYSLIQLMSLIYNGGAYILTPQELKHQPGNLVYNLREKPKNLLINDQLTISTKYRFHALLRKLQLIGELVTGRNLSRFIKDLDNTIHWQSFILVRDGITHQDEQDNKFKVDRIAQEFEALETRIQKELEEFCARLMNLIRLREQVLGCYTGDNRESYWNAILRANNTENAPVNQEAPKTSEVESEHRLPADAQDFLAVAKLYCPLADYNTFEQVFEGSITLNKRQKGSLLVHLNPKKNKCITKEQYDHLSGILNKYINGPKISVEDRQLKREQEIQKRTQRLQDEERRYRGLDEIRRLATLFNMHGSKEHFLNKYTRIDAAIEAIQNIQNILRECGYTLPSESSFNEWDVSNILEGRLALVTLLERASNVKDALEYNLGQAYQHLDKIKELPEARNNQYLKDNYKAIRALRNRLEHGDHSIDNMGHDIYQPRVAQSYKIASMAPALFKACKELLPELLEIKEGVHHSDKQEQQALARNLALGIFSEHPNTNELTPSNIGIASDYSNIPDI</sequence>
<reference evidence="1 2" key="1">
    <citation type="submission" date="2015-11" db="EMBL/GenBank/DDBJ databases">
        <title>Genomic analysis of 38 Legionella species identifies large and diverse effector repertoires.</title>
        <authorList>
            <person name="Burstein D."/>
            <person name="Amaro F."/>
            <person name="Zusman T."/>
            <person name="Lifshitz Z."/>
            <person name="Cohen O."/>
            <person name="Gilbert J.A."/>
            <person name="Pupko T."/>
            <person name="Shuman H.A."/>
            <person name="Segal G."/>
        </authorList>
    </citation>
    <scope>NUCLEOTIDE SEQUENCE [LARGE SCALE GENOMIC DNA]</scope>
    <source>
        <strain evidence="1 2">ATCC 51914</strain>
    </source>
</reference>
<dbReference type="EMBL" id="LNZB01000005">
    <property type="protein sequence ID" value="KTD82948.1"/>
    <property type="molecule type" value="Genomic_DNA"/>
</dbReference>
<dbReference type="PATRIC" id="fig|66969.6.peg.182"/>
<proteinExistence type="predicted"/>
<name>A0A0W1ANQ4_9GAMM</name>
<dbReference type="OrthoDB" id="5635022at2"/>
<evidence type="ECO:0000313" key="1">
    <source>
        <dbReference type="EMBL" id="KTD82948.1"/>
    </source>
</evidence>
<dbReference type="Proteomes" id="UP000054729">
    <property type="component" value="Unassembled WGS sequence"/>
</dbReference>
<keyword evidence="2" id="KW-1185">Reference proteome</keyword>
<protein>
    <submittedName>
        <fullName evidence="1">Uncharacterized protein</fullName>
    </submittedName>
</protein>
<dbReference type="RefSeq" id="WP_058479042.1">
    <property type="nucleotide sequence ID" value="NZ_CAAAIQ010000030.1"/>
</dbReference>
<gene>
    <name evidence="1" type="ORF">Lwal_0167</name>
</gene>